<comment type="caution">
    <text evidence="1">The sequence shown here is derived from an EMBL/GenBank/DDBJ whole genome shotgun (WGS) entry which is preliminary data.</text>
</comment>
<proteinExistence type="predicted"/>
<dbReference type="EMBL" id="BJCI01000050">
    <property type="protein sequence ID" value="GCL51277.1"/>
    <property type="molecule type" value="Genomic_DNA"/>
</dbReference>
<dbReference type="Proteomes" id="UP000435041">
    <property type="component" value="Unassembled WGS sequence"/>
</dbReference>
<gene>
    <name evidence="1" type="ORF">NIES3804_28560</name>
</gene>
<name>A0A6H9GKH5_MICAE</name>
<sequence length="57" mass="6276">MLKFSMELSYLQPGVKGLTVGTLGTKATSSEQTLNYLISQGKLQDISVKKRLKSAWT</sequence>
<dbReference type="RefSeq" id="WP_269464960.1">
    <property type="nucleotide sequence ID" value="NZ_BJCI01000050.1"/>
</dbReference>
<reference evidence="1 2" key="1">
    <citation type="submission" date="2019-02" db="EMBL/GenBank/DDBJ databases">
        <title>Draft genome sequence of Arthrospira platensis NIES-3804.</title>
        <authorList>
            <person name="Yamaguchi H."/>
            <person name="Suzuki S."/>
            <person name="Kawachi M."/>
        </authorList>
    </citation>
    <scope>NUCLEOTIDE SEQUENCE [LARGE SCALE GENOMIC DNA]</scope>
    <source>
        <strain evidence="1 2">NIES-3804</strain>
    </source>
</reference>
<protein>
    <submittedName>
        <fullName evidence="1">Bacilysin biosynthesis protein BacA homolog</fullName>
    </submittedName>
</protein>
<accession>A0A6H9GKH5</accession>
<evidence type="ECO:0000313" key="2">
    <source>
        <dbReference type="Proteomes" id="UP000435041"/>
    </source>
</evidence>
<organism evidence="1 2">
    <name type="scientific">Microcystis aeruginosa NIES-3804</name>
    <dbReference type="NCBI Taxonomy" id="2517783"/>
    <lineage>
        <taxon>Bacteria</taxon>
        <taxon>Bacillati</taxon>
        <taxon>Cyanobacteriota</taxon>
        <taxon>Cyanophyceae</taxon>
        <taxon>Oscillatoriophycideae</taxon>
        <taxon>Chroococcales</taxon>
        <taxon>Microcystaceae</taxon>
        <taxon>Microcystis</taxon>
    </lineage>
</organism>
<evidence type="ECO:0000313" key="1">
    <source>
        <dbReference type="EMBL" id="GCL51277.1"/>
    </source>
</evidence>
<dbReference type="AlphaFoldDB" id="A0A6H9GKH5"/>